<organism evidence="1 2">
    <name type="scientific">Candidatus Saganbacteria bacterium</name>
    <dbReference type="NCBI Taxonomy" id="2575572"/>
    <lineage>
        <taxon>Bacteria</taxon>
        <taxon>Bacillati</taxon>
        <taxon>Saganbacteria</taxon>
    </lineage>
</organism>
<dbReference type="AlphaFoldDB" id="A0A833L0S7"/>
<gene>
    <name evidence="1" type="ORF">FD145_950</name>
</gene>
<dbReference type="Proteomes" id="UP000488506">
    <property type="component" value="Unassembled WGS sequence"/>
</dbReference>
<protein>
    <submittedName>
        <fullName evidence="1">Uncharacterized protein</fullName>
    </submittedName>
</protein>
<reference evidence="1 2" key="1">
    <citation type="submission" date="2019-12" db="EMBL/GenBank/DDBJ databases">
        <authorList>
            <person name="Wolfe R."/>
            <person name="Danczak R."/>
            <person name="Wilkins M."/>
        </authorList>
    </citation>
    <scope>NUCLEOTIDE SEQUENCE [LARGE SCALE GENOMIC DNA]</scope>
    <source>
        <strain evidence="1">X2_MaxBin.013</strain>
    </source>
</reference>
<evidence type="ECO:0000313" key="1">
    <source>
        <dbReference type="EMBL" id="KAF0134008.1"/>
    </source>
</evidence>
<dbReference type="EMBL" id="WPAF01000014">
    <property type="protein sequence ID" value="KAF0134008.1"/>
    <property type="molecule type" value="Genomic_DNA"/>
</dbReference>
<evidence type="ECO:0000313" key="2">
    <source>
        <dbReference type="Proteomes" id="UP000488506"/>
    </source>
</evidence>
<sequence>MVSRVSSRPNNDVLIKDRICFSPLAKLSSRILNYSSRGLRVKIIFRAEGIQFDPTGEIILNTQRISRNIFSKTSISDITFRAGIGFSEQTELRILEFFKSGEIEGIRGLFDDCTILPPLKQLLEQGQPLINLPVVLDEVPGEYKHYTGFKRFCYAMIIQGLQTRSFEARSPRLCLTRDSLSPARALAELFIDHRKYHNESRGSYVLGFDLLREMPFEIQNGIEYWFREDIKFGEDAVLRFAGLNPIGATY</sequence>
<name>A0A833L0S7_UNCSA</name>
<comment type="caution">
    <text evidence="1">The sequence shown here is derived from an EMBL/GenBank/DDBJ whole genome shotgun (WGS) entry which is preliminary data.</text>
</comment>
<accession>A0A833L0S7</accession>
<proteinExistence type="predicted"/>